<dbReference type="EMBL" id="RYYR01000001">
    <property type="protein sequence ID" value="RUL57038.1"/>
    <property type="molecule type" value="Genomic_DNA"/>
</dbReference>
<comment type="caution">
    <text evidence="2">The sequence shown here is derived from an EMBL/GenBank/DDBJ whole genome shotgun (WGS) entry which is preliminary data.</text>
</comment>
<dbReference type="AlphaFoldDB" id="A0A432LGL4"/>
<proteinExistence type="predicted"/>
<dbReference type="RefSeq" id="WP_126657153.1">
    <property type="nucleotide sequence ID" value="NZ_RYYR01000001.1"/>
</dbReference>
<evidence type="ECO:0000256" key="1">
    <source>
        <dbReference type="SAM" id="Coils"/>
    </source>
</evidence>
<reference evidence="2 3" key="1">
    <citation type="submission" date="2018-12" db="EMBL/GenBank/DDBJ databases">
        <title>Lysinibacillus antri sp. nov., isolated from a cave soil.</title>
        <authorList>
            <person name="Narsing Rao M.P."/>
            <person name="Zhang H."/>
            <person name="Dong Z.-Y."/>
            <person name="Niu X.-K."/>
            <person name="Zhang K."/>
            <person name="Fang B.-Z."/>
            <person name="Kang Y.-Q."/>
            <person name="Xiao M."/>
            <person name="Li W.-J."/>
        </authorList>
    </citation>
    <scope>NUCLEOTIDE SEQUENCE [LARGE SCALE GENOMIC DNA]</scope>
    <source>
        <strain evidence="2 3">SYSU K30002</strain>
    </source>
</reference>
<organism evidence="2 3">
    <name type="scientific">Lysinibacillus antri</name>
    <dbReference type="NCBI Taxonomy" id="2498145"/>
    <lineage>
        <taxon>Bacteria</taxon>
        <taxon>Bacillati</taxon>
        <taxon>Bacillota</taxon>
        <taxon>Bacilli</taxon>
        <taxon>Bacillales</taxon>
        <taxon>Bacillaceae</taxon>
        <taxon>Lysinibacillus</taxon>
    </lineage>
</organism>
<feature type="coiled-coil region" evidence="1">
    <location>
        <begin position="46"/>
        <end position="101"/>
    </location>
</feature>
<dbReference type="Proteomes" id="UP000287910">
    <property type="component" value="Unassembled WGS sequence"/>
</dbReference>
<name>A0A432LGL4_9BACI</name>
<keyword evidence="1" id="KW-0175">Coiled coil</keyword>
<evidence type="ECO:0000313" key="2">
    <source>
        <dbReference type="EMBL" id="RUL57038.1"/>
    </source>
</evidence>
<gene>
    <name evidence="2" type="ORF">EK386_01055</name>
</gene>
<keyword evidence="3" id="KW-1185">Reference proteome</keyword>
<protein>
    <submittedName>
        <fullName evidence="2">Uncharacterized protein</fullName>
    </submittedName>
</protein>
<accession>A0A432LGL4</accession>
<evidence type="ECO:0000313" key="3">
    <source>
        <dbReference type="Proteomes" id="UP000287910"/>
    </source>
</evidence>
<sequence>MFIQAFFKQDKQSQSVEITYAEKFLEITRTLLYKELPDHQTQHHILLTANRNIEHMNEQLTTHRKQIQPEYKLGQYHQQIYDELRKRISDLQTLIDGYMELNIDLQQMNHRLHFHHNAIDYLYNNYFLTKEKAFDEQSEILFWKALKEDVLEIIRKVL</sequence>